<keyword evidence="2" id="KW-1185">Reference proteome</keyword>
<dbReference type="EMBL" id="CM037028">
    <property type="protein sequence ID" value="KAH7656496.1"/>
    <property type="molecule type" value="Genomic_DNA"/>
</dbReference>
<organism evidence="1 2">
    <name type="scientific">Dioscorea alata</name>
    <name type="common">Purple yam</name>
    <dbReference type="NCBI Taxonomy" id="55571"/>
    <lineage>
        <taxon>Eukaryota</taxon>
        <taxon>Viridiplantae</taxon>
        <taxon>Streptophyta</taxon>
        <taxon>Embryophyta</taxon>
        <taxon>Tracheophyta</taxon>
        <taxon>Spermatophyta</taxon>
        <taxon>Magnoliopsida</taxon>
        <taxon>Liliopsida</taxon>
        <taxon>Dioscoreales</taxon>
        <taxon>Dioscoreaceae</taxon>
        <taxon>Dioscorea</taxon>
    </lineage>
</organism>
<accession>A0ACB7U886</accession>
<sequence>MRILNWMQKKFNGKPDNKRSFDPVSISAPSYDRKEEFSDWPQALLAIGTFGNKEISEKQETTQHDDESSEDELHEDETSQDLQDFTLEEVSKLQNELTKLLKHKPKPKPDAPEITGEDRANLPLNRFLNCPSSLEVERIANINEAKIILNKAKDALMDNGSKIRRRSISFLLKKMFLCKSGLPPMPNIRDSVPESKIDKLLRMILHKKIYPQSSTPALLKKYLDKKQDEKRIKDEEDEGCKWVKTDSEFIVLEM</sequence>
<comment type="caution">
    <text evidence="1">The sequence shown here is derived from an EMBL/GenBank/DDBJ whole genome shotgun (WGS) entry which is preliminary data.</text>
</comment>
<protein>
    <submittedName>
        <fullName evidence="1">ArsR-like helix-turn-helix domain-containing protein</fullName>
    </submittedName>
</protein>
<dbReference type="Proteomes" id="UP000827976">
    <property type="component" value="Chromosome 18"/>
</dbReference>
<evidence type="ECO:0000313" key="2">
    <source>
        <dbReference type="Proteomes" id="UP000827976"/>
    </source>
</evidence>
<gene>
    <name evidence="1" type="ORF">IHE45_18G077400</name>
</gene>
<reference evidence="2" key="1">
    <citation type="journal article" date="2022" name="Nat. Commun.">
        <title>Chromosome evolution and the genetic basis of agronomically important traits in greater yam.</title>
        <authorList>
            <person name="Bredeson J.V."/>
            <person name="Lyons J.B."/>
            <person name="Oniyinde I.O."/>
            <person name="Okereke N.R."/>
            <person name="Kolade O."/>
            <person name="Nnabue I."/>
            <person name="Nwadili C.O."/>
            <person name="Hribova E."/>
            <person name="Parker M."/>
            <person name="Nwogha J."/>
            <person name="Shu S."/>
            <person name="Carlson J."/>
            <person name="Kariba R."/>
            <person name="Muthemba S."/>
            <person name="Knop K."/>
            <person name="Barton G.J."/>
            <person name="Sherwood A.V."/>
            <person name="Lopez-Montes A."/>
            <person name="Asiedu R."/>
            <person name="Jamnadass R."/>
            <person name="Muchugi A."/>
            <person name="Goodstein D."/>
            <person name="Egesi C.N."/>
            <person name="Featherston J."/>
            <person name="Asfaw A."/>
            <person name="Simpson G.G."/>
            <person name="Dolezel J."/>
            <person name="Hendre P.S."/>
            <person name="Van Deynze A."/>
            <person name="Kumar P.L."/>
            <person name="Obidiegwu J.E."/>
            <person name="Bhattacharjee R."/>
            <person name="Rokhsar D.S."/>
        </authorList>
    </citation>
    <scope>NUCLEOTIDE SEQUENCE [LARGE SCALE GENOMIC DNA]</scope>
    <source>
        <strain evidence="2">cv. TDa95/00328</strain>
    </source>
</reference>
<proteinExistence type="predicted"/>
<name>A0ACB7U886_DIOAL</name>
<evidence type="ECO:0000313" key="1">
    <source>
        <dbReference type="EMBL" id="KAH7656496.1"/>
    </source>
</evidence>